<dbReference type="AlphaFoldDB" id="A0AAU7CVN1"/>
<dbReference type="EC" id="2.4.-.-" evidence="2"/>
<dbReference type="InterPro" id="IPR029044">
    <property type="entry name" value="Nucleotide-diphossugar_trans"/>
</dbReference>
<accession>A0AAU7D2S1</accession>
<dbReference type="KEGG" id="epl:P4G45_11130"/>
<name>A0AAU7CVN1_9BACT</name>
<proteinExistence type="predicted"/>
<dbReference type="Pfam" id="PF00535">
    <property type="entry name" value="Glycos_transf_2"/>
    <property type="match status" value="1"/>
</dbReference>
<dbReference type="PANTHER" id="PTHR43685">
    <property type="entry name" value="GLYCOSYLTRANSFERASE"/>
    <property type="match status" value="1"/>
</dbReference>
<feature type="domain" description="Glycosyltransferase 2-like" evidence="1">
    <location>
        <begin position="7"/>
        <end position="175"/>
    </location>
</feature>
<evidence type="ECO:0000313" key="2">
    <source>
        <dbReference type="EMBL" id="XBH09043.1"/>
    </source>
</evidence>
<dbReference type="SUPFAM" id="SSF53448">
    <property type="entry name" value="Nucleotide-diphospho-sugar transferases"/>
    <property type="match status" value="1"/>
</dbReference>
<reference evidence="2" key="1">
    <citation type="submission" date="2023-03" db="EMBL/GenBank/DDBJ databases">
        <title>Edaphobacter sp.</title>
        <authorList>
            <person name="Huber K.J."/>
            <person name="Papendorf J."/>
            <person name="Pilke C."/>
            <person name="Bunk B."/>
            <person name="Sproeer C."/>
            <person name="Pester M."/>
        </authorList>
    </citation>
    <scope>NUCLEOTIDE SEQUENCE</scope>
    <source>
        <strain evidence="2">DSM 109919</strain>
        <strain evidence="3">DSM 109920</strain>
    </source>
</reference>
<evidence type="ECO:0000313" key="3">
    <source>
        <dbReference type="EMBL" id="XBH12247.1"/>
    </source>
</evidence>
<protein>
    <submittedName>
        <fullName evidence="2">Glycosyltransferase family A protein</fullName>
        <ecNumber evidence="2">2.4.-.-</ecNumber>
    </submittedName>
</protein>
<gene>
    <name evidence="2" type="ORF">P4G45_11130</name>
    <name evidence="3" type="ORF">P8936_11075</name>
</gene>
<dbReference type="Gene3D" id="3.90.550.10">
    <property type="entry name" value="Spore Coat Polysaccharide Biosynthesis Protein SpsA, Chain A"/>
    <property type="match status" value="1"/>
</dbReference>
<sequence length="372" mass="42177">MNFPKVSFVVPCYKLGHLISECLSSILSQTYTNFEILVMDDQSPDDTAQVVSTFSDKRIKYIRNQENLGNLRNYNKGIELCRSEYIWLISADDYLRRPYILERYIKVMEANHKIGYAFCPGVSVIDGREAGVLPYSKYDEADRIIDGRRFLNRLLKSNFIVAASALVRRECYDNIGRFPLTLGMEWSGDWYLWCAFALTYDVAYFAEAMVCYRAHALSMTTTLAQQENLHRCSGGDLAVPLKIRSHARELGLKQVEDACLQAIANEYVQQCKSKKYQSSAWSLSLPAFEASLHENIHSEKERAYIRARVFDGIGDSLWAGGERSRAQASYLASAKIEPPAVKAYIKYLLVSLGVPGNHARTFGRYLRGSING</sequence>
<dbReference type="PANTHER" id="PTHR43685:SF2">
    <property type="entry name" value="GLYCOSYLTRANSFERASE 2-LIKE DOMAIN-CONTAINING PROTEIN"/>
    <property type="match status" value="1"/>
</dbReference>
<dbReference type="EMBL" id="CP121195">
    <property type="protein sequence ID" value="XBH12247.1"/>
    <property type="molecule type" value="Genomic_DNA"/>
</dbReference>
<keyword evidence="2" id="KW-0808">Transferase</keyword>
<keyword evidence="2" id="KW-0328">Glycosyltransferase</keyword>
<dbReference type="CDD" id="cd00761">
    <property type="entry name" value="Glyco_tranf_GTA_type"/>
    <property type="match status" value="1"/>
</dbReference>
<dbReference type="InterPro" id="IPR001173">
    <property type="entry name" value="Glyco_trans_2-like"/>
</dbReference>
<dbReference type="RefSeq" id="WP_348266552.1">
    <property type="nucleotide sequence ID" value="NZ_CP121194.1"/>
</dbReference>
<dbReference type="GO" id="GO:0016757">
    <property type="term" value="F:glycosyltransferase activity"/>
    <property type="evidence" value="ECO:0007669"/>
    <property type="project" value="UniProtKB-KW"/>
</dbReference>
<evidence type="ECO:0000259" key="1">
    <source>
        <dbReference type="Pfam" id="PF00535"/>
    </source>
</evidence>
<dbReference type="InterPro" id="IPR050834">
    <property type="entry name" value="Glycosyltransf_2"/>
</dbReference>
<organism evidence="2">
    <name type="scientific">Edaphobacter paludis</name>
    <dbReference type="NCBI Taxonomy" id="3035702"/>
    <lineage>
        <taxon>Bacteria</taxon>
        <taxon>Pseudomonadati</taxon>
        <taxon>Acidobacteriota</taxon>
        <taxon>Terriglobia</taxon>
        <taxon>Terriglobales</taxon>
        <taxon>Acidobacteriaceae</taxon>
        <taxon>Edaphobacter</taxon>
    </lineage>
</organism>
<dbReference type="EMBL" id="CP121194">
    <property type="protein sequence ID" value="XBH09043.1"/>
    <property type="molecule type" value="Genomic_DNA"/>
</dbReference>
<accession>A0AAU7CVN1</accession>